<gene>
    <name evidence="3" type="ORF">BCUN_1518</name>
</gene>
<comment type="similarity">
    <text evidence="1">Belongs to the WXG100 family.</text>
</comment>
<dbReference type="EMBL" id="JGYV01000006">
    <property type="protein sequence ID" value="KFI63906.1"/>
    <property type="molecule type" value="Genomic_DNA"/>
</dbReference>
<feature type="region of interest" description="Disordered" evidence="2">
    <location>
        <begin position="81"/>
        <end position="103"/>
    </location>
</feature>
<comment type="caution">
    <text evidence="3">The sequence shown here is derived from an EMBL/GenBank/DDBJ whole genome shotgun (WGS) entry which is preliminary data.</text>
</comment>
<proteinExistence type="inferred from homology"/>
<dbReference type="InterPro" id="IPR036689">
    <property type="entry name" value="ESAT-6-like_sf"/>
</dbReference>
<dbReference type="Proteomes" id="UP000029067">
    <property type="component" value="Unassembled WGS sequence"/>
</dbReference>
<dbReference type="STRING" id="1688.BCUN_1518"/>
<reference evidence="3 4" key="1">
    <citation type="submission" date="2014-03" db="EMBL/GenBank/DDBJ databases">
        <title>Genomics of Bifidobacteria.</title>
        <authorList>
            <person name="Ventura M."/>
            <person name="Milani C."/>
            <person name="Lugli G.A."/>
        </authorList>
    </citation>
    <scope>NUCLEOTIDE SEQUENCE [LARGE SCALE GENOMIC DNA]</scope>
    <source>
        <strain evidence="3 4">LMG 10738</strain>
    </source>
</reference>
<dbReference type="eggNOG" id="COG4842">
    <property type="taxonomic scope" value="Bacteria"/>
</dbReference>
<dbReference type="SUPFAM" id="SSF140453">
    <property type="entry name" value="EsxAB dimer-like"/>
    <property type="match status" value="1"/>
</dbReference>
<evidence type="ECO:0000313" key="3">
    <source>
        <dbReference type="EMBL" id="KFI63906.1"/>
    </source>
</evidence>
<dbReference type="RefSeq" id="WP_033517287.1">
    <property type="nucleotide sequence ID" value="NZ_JGYV01000006.1"/>
</dbReference>
<dbReference type="InterPro" id="IPR010310">
    <property type="entry name" value="T7SS_ESAT-6-like"/>
</dbReference>
<name>A0A087AYQ6_9BIFI</name>
<protein>
    <recommendedName>
        <fullName evidence="1">ESAT-6-like protein</fullName>
    </recommendedName>
</protein>
<accession>A0A087AYQ6</accession>
<dbReference type="AlphaFoldDB" id="A0A087AYQ6"/>
<evidence type="ECO:0000256" key="2">
    <source>
        <dbReference type="SAM" id="MobiDB-lite"/>
    </source>
</evidence>
<organism evidence="3 4">
    <name type="scientific">Bifidobacterium cuniculi</name>
    <dbReference type="NCBI Taxonomy" id="1688"/>
    <lineage>
        <taxon>Bacteria</taxon>
        <taxon>Bacillati</taxon>
        <taxon>Actinomycetota</taxon>
        <taxon>Actinomycetes</taxon>
        <taxon>Bifidobacteriales</taxon>
        <taxon>Bifidobacteriaceae</taxon>
        <taxon>Bifidobacterium</taxon>
    </lineage>
</organism>
<sequence>MAEHIRAGEGALEKGAVAVEDARVGVDHRIKDIESKMAELGSFWSGDAATAYSTLMMRWQEKANALNNILNDLRDNLRGTASDQAANEEDNQSKTSRLAAMLG</sequence>
<dbReference type="Gene3D" id="1.10.287.1060">
    <property type="entry name" value="ESAT-6-like"/>
    <property type="match status" value="1"/>
</dbReference>
<keyword evidence="4" id="KW-1185">Reference proteome</keyword>
<evidence type="ECO:0000313" key="4">
    <source>
        <dbReference type="Proteomes" id="UP000029067"/>
    </source>
</evidence>
<evidence type="ECO:0000256" key="1">
    <source>
        <dbReference type="RuleBase" id="RU362001"/>
    </source>
</evidence>
<dbReference type="Pfam" id="PF06013">
    <property type="entry name" value="WXG100"/>
    <property type="match status" value="1"/>
</dbReference>
<dbReference type="OrthoDB" id="3253863at2"/>
<dbReference type="NCBIfam" id="TIGR03930">
    <property type="entry name" value="WXG100_ESAT6"/>
    <property type="match status" value="1"/>
</dbReference>